<keyword evidence="3 5" id="KW-0067">ATP-binding</keyword>
<comment type="subcellular location">
    <subcellularLocation>
        <location evidence="5">Cytoplasm</location>
    </subcellularLocation>
</comment>
<evidence type="ECO:0000256" key="4">
    <source>
        <dbReference type="ARBA" id="ARBA00022993"/>
    </source>
</evidence>
<dbReference type="CDD" id="cd02022">
    <property type="entry name" value="DPCK"/>
    <property type="match status" value="1"/>
</dbReference>
<dbReference type="KEGG" id="nli:G3M70_16240"/>
<dbReference type="GO" id="GO:0015937">
    <property type="term" value="P:coenzyme A biosynthetic process"/>
    <property type="evidence" value="ECO:0007669"/>
    <property type="project" value="UniProtKB-UniRule"/>
</dbReference>
<dbReference type="EMBL" id="CP048685">
    <property type="protein sequence ID" value="QPJ63342.1"/>
    <property type="molecule type" value="Genomic_DNA"/>
</dbReference>
<dbReference type="EC" id="2.7.1.24" evidence="5 6"/>
<keyword evidence="2 5" id="KW-0547">Nucleotide-binding</keyword>
<dbReference type="PANTHER" id="PTHR10695:SF46">
    <property type="entry name" value="BIFUNCTIONAL COENZYME A SYNTHASE-RELATED"/>
    <property type="match status" value="1"/>
</dbReference>
<comment type="similarity">
    <text evidence="1 5">Belongs to the CoaE family.</text>
</comment>
<evidence type="ECO:0000256" key="5">
    <source>
        <dbReference type="HAMAP-Rule" id="MF_00376"/>
    </source>
</evidence>
<dbReference type="Gene3D" id="3.40.50.300">
    <property type="entry name" value="P-loop containing nucleotide triphosphate hydrolases"/>
    <property type="match status" value="1"/>
</dbReference>
<keyword evidence="5" id="KW-0963">Cytoplasm</keyword>
<gene>
    <name evidence="5" type="primary">coaE</name>
    <name evidence="7" type="ORF">G3M70_16240</name>
</gene>
<dbReference type="Proteomes" id="UP000594688">
    <property type="component" value="Chromosome"/>
</dbReference>
<proteinExistence type="inferred from homology"/>
<dbReference type="AlphaFoldDB" id="A0A7T0BYR0"/>
<evidence type="ECO:0000313" key="7">
    <source>
        <dbReference type="EMBL" id="QPJ63342.1"/>
    </source>
</evidence>
<reference evidence="7 8" key="1">
    <citation type="submission" date="2020-02" db="EMBL/GenBank/DDBJ databases">
        <title>Genomic and physiological characterization of two novel Nitrospinaceae genera.</title>
        <authorList>
            <person name="Mueller A.J."/>
            <person name="Jung M.-Y."/>
            <person name="Strachan C.R."/>
            <person name="Herbold C.W."/>
            <person name="Kirkegaard R.H."/>
            <person name="Daims H."/>
        </authorList>
    </citation>
    <scope>NUCLEOTIDE SEQUENCE [LARGE SCALE GENOMIC DNA]</scope>
    <source>
        <strain evidence="7">EB</strain>
    </source>
</reference>
<keyword evidence="5 7" id="KW-0808">Transferase</keyword>
<keyword evidence="4 5" id="KW-0173">Coenzyme A biosynthesis</keyword>
<dbReference type="UniPathway" id="UPA00241">
    <property type="reaction ID" value="UER00356"/>
</dbReference>
<protein>
    <recommendedName>
        <fullName evidence="5 6">Dephospho-CoA kinase</fullName>
        <ecNumber evidence="5 6">2.7.1.24</ecNumber>
    </recommendedName>
    <alternativeName>
        <fullName evidence="5">Dephosphocoenzyme A kinase</fullName>
    </alternativeName>
</protein>
<keyword evidence="5 7" id="KW-0418">Kinase</keyword>
<dbReference type="PROSITE" id="PS51219">
    <property type="entry name" value="DPCK"/>
    <property type="match status" value="1"/>
</dbReference>
<organism evidence="7 8">
    <name type="scientific">Candidatus Nitronauta litoralis</name>
    <dbReference type="NCBI Taxonomy" id="2705533"/>
    <lineage>
        <taxon>Bacteria</taxon>
        <taxon>Pseudomonadati</taxon>
        <taxon>Nitrospinota/Tectimicrobiota group</taxon>
        <taxon>Nitrospinota</taxon>
        <taxon>Nitrospinia</taxon>
        <taxon>Nitrospinales</taxon>
        <taxon>Nitrospinaceae</taxon>
        <taxon>Candidatus Nitronauta</taxon>
    </lineage>
</organism>
<dbReference type="InterPro" id="IPR001977">
    <property type="entry name" value="Depp_CoAkinase"/>
</dbReference>
<dbReference type="PANTHER" id="PTHR10695">
    <property type="entry name" value="DEPHOSPHO-COA KINASE-RELATED"/>
    <property type="match status" value="1"/>
</dbReference>
<dbReference type="SUPFAM" id="SSF52540">
    <property type="entry name" value="P-loop containing nucleoside triphosphate hydrolases"/>
    <property type="match status" value="1"/>
</dbReference>
<dbReference type="HAMAP" id="MF_00376">
    <property type="entry name" value="Dephospho_CoA_kinase"/>
    <property type="match status" value="1"/>
</dbReference>
<name>A0A7T0BYR0_9BACT</name>
<sequence>MALLVGVTGGMGAGKSTVSGMISRLGGHIIDADQICRRLVEPGKPAWKEIAEALGPEIVLPDQTLDRKRIAQIIFKDAEQKKKLETILHPKVFEQEQVEFREISIKTPSSVVILDAALLIESGNYRKVDKVVVVACPEEQAISRIVAQGRFAEDDARLRIRSQMPLNAKKAVADYILENDSSLEDLGQRVEKLFENLKALIGSNG</sequence>
<dbReference type="Pfam" id="PF01121">
    <property type="entry name" value="CoaE"/>
    <property type="match status" value="1"/>
</dbReference>
<dbReference type="NCBIfam" id="TIGR00152">
    <property type="entry name" value="dephospho-CoA kinase"/>
    <property type="match status" value="1"/>
</dbReference>
<accession>A0A7T0BYR0</accession>
<evidence type="ECO:0000313" key="8">
    <source>
        <dbReference type="Proteomes" id="UP000594688"/>
    </source>
</evidence>
<dbReference type="GO" id="GO:0004140">
    <property type="term" value="F:dephospho-CoA kinase activity"/>
    <property type="evidence" value="ECO:0007669"/>
    <property type="project" value="UniProtKB-UniRule"/>
</dbReference>
<comment type="catalytic activity">
    <reaction evidence="5">
        <text>3'-dephospho-CoA + ATP = ADP + CoA + H(+)</text>
        <dbReference type="Rhea" id="RHEA:18245"/>
        <dbReference type="ChEBI" id="CHEBI:15378"/>
        <dbReference type="ChEBI" id="CHEBI:30616"/>
        <dbReference type="ChEBI" id="CHEBI:57287"/>
        <dbReference type="ChEBI" id="CHEBI:57328"/>
        <dbReference type="ChEBI" id="CHEBI:456216"/>
        <dbReference type="EC" id="2.7.1.24"/>
    </reaction>
</comment>
<dbReference type="GO" id="GO:0005524">
    <property type="term" value="F:ATP binding"/>
    <property type="evidence" value="ECO:0007669"/>
    <property type="project" value="UniProtKB-UniRule"/>
</dbReference>
<evidence type="ECO:0000256" key="3">
    <source>
        <dbReference type="ARBA" id="ARBA00022840"/>
    </source>
</evidence>
<evidence type="ECO:0000256" key="2">
    <source>
        <dbReference type="ARBA" id="ARBA00022741"/>
    </source>
</evidence>
<comment type="function">
    <text evidence="5">Catalyzes the phosphorylation of the 3'-hydroxyl group of dephosphocoenzyme A to form coenzyme A.</text>
</comment>
<comment type="pathway">
    <text evidence="5">Cofactor biosynthesis; coenzyme A biosynthesis; CoA from (R)-pantothenate: step 5/5.</text>
</comment>
<dbReference type="GO" id="GO:0005737">
    <property type="term" value="C:cytoplasm"/>
    <property type="evidence" value="ECO:0007669"/>
    <property type="project" value="UniProtKB-SubCell"/>
</dbReference>
<feature type="binding site" evidence="5">
    <location>
        <begin position="12"/>
        <end position="17"/>
    </location>
    <ligand>
        <name>ATP</name>
        <dbReference type="ChEBI" id="CHEBI:30616"/>
    </ligand>
</feature>
<dbReference type="InterPro" id="IPR027417">
    <property type="entry name" value="P-loop_NTPase"/>
</dbReference>
<evidence type="ECO:0000256" key="6">
    <source>
        <dbReference type="NCBIfam" id="TIGR00152"/>
    </source>
</evidence>
<evidence type="ECO:0000256" key="1">
    <source>
        <dbReference type="ARBA" id="ARBA00009018"/>
    </source>
</evidence>